<accession>A0AAD6C860</accession>
<keyword evidence="3" id="KW-1185">Reference proteome</keyword>
<sequence>MRIPRKIEERRRQQTRRGITPRQQNIQHIIPQHLRVIRFRRQRLQENIPTIALLALRIPLRLQRHVHVVIHDLVHAAIRLAEFLGVNHPVQALCAGPRGEVILCGGESLGETLGVADGGFFENARCFEGEEEEEALDVEAAAVFGDEVDEVGDVVIQHGEIGDLQEELIINLDKRRAFE</sequence>
<reference evidence="2" key="1">
    <citation type="submission" date="2022-12" db="EMBL/GenBank/DDBJ databases">
        <authorList>
            <person name="Petersen C."/>
        </authorList>
    </citation>
    <scope>NUCLEOTIDE SEQUENCE</scope>
    <source>
        <strain evidence="2">IBT 16125</strain>
    </source>
</reference>
<evidence type="ECO:0000313" key="2">
    <source>
        <dbReference type="EMBL" id="KAJ5454108.1"/>
    </source>
</evidence>
<protein>
    <submittedName>
        <fullName evidence="2">Uncharacterized protein</fullName>
    </submittedName>
</protein>
<proteinExistence type="predicted"/>
<dbReference type="RefSeq" id="XP_056767064.1">
    <property type="nucleotide sequence ID" value="XM_056908446.1"/>
</dbReference>
<dbReference type="EMBL" id="JAPVEA010000005">
    <property type="protein sequence ID" value="KAJ5454108.1"/>
    <property type="molecule type" value="Genomic_DNA"/>
</dbReference>
<evidence type="ECO:0000256" key="1">
    <source>
        <dbReference type="SAM" id="MobiDB-lite"/>
    </source>
</evidence>
<feature type="compositionally biased region" description="Basic and acidic residues" evidence="1">
    <location>
        <begin position="1"/>
        <end position="12"/>
    </location>
</feature>
<reference evidence="2" key="2">
    <citation type="journal article" date="2023" name="IMA Fungus">
        <title>Comparative genomic study of the Penicillium genus elucidates a diverse pangenome and 15 lateral gene transfer events.</title>
        <authorList>
            <person name="Petersen C."/>
            <person name="Sorensen T."/>
            <person name="Nielsen M.R."/>
            <person name="Sondergaard T.E."/>
            <person name="Sorensen J.L."/>
            <person name="Fitzpatrick D.A."/>
            <person name="Frisvad J.C."/>
            <person name="Nielsen K.L."/>
        </authorList>
    </citation>
    <scope>NUCLEOTIDE SEQUENCE</scope>
    <source>
        <strain evidence="2">IBT 16125</strain>
    </source>
</reference>
<dbReference type="AlphaFoldDB" id="A0AAD6C860"/>
<dbReference type="GeneID" id="81598689"/>
<comment type="caution">
    <text evidence="2">The sequence shown here is derived from an EMBL/GenBank/DDBJ whole genome shotgun (WGS) entry which is preliminary data.</text>
</comment>
<feature type="region of interest" description="Disordered" evidence="1">
    <location>
        <begin position="1"/>
        <end position="23"/>
    </location>
</feature>
<organism evidence="2 3">
    <name type="scientific">Penicillium daleae</name>
    <dbReference type="NCBI Taxonomy" id="63821"/>
    <lineage>
        <taxon>Eukaryota</taxon>
        <taxon>Fungi</taxon>
        <taxon>Dikarya</taxon>
        <taxon>Ascomycota</taxon>
        <taxon>Pezizomycotina</taxon>
        <taxon>Eurotiomycetes</taxon>
        <taxon>Eurotiomycetidae</taxon>
        <taxon>Eurotiales</taxon>
        <taxon>Aspergillaceae</taxon>
        <taxon>Penicillium</taxon>
    </lineage>
</organism>
<evidence type="ECO:0000313" key="3">
    <source>
        <dbReference type="Proteomes" id="UP001213681"/>
    </source>
</evidence>
<name>A0AAD6C860_9EURO</name>
<dbReference type="Proteomes" id="UP001213681">
    <property type="component" value="Unassembled WGS sequence"/>
</dbReference>
<gene>
    <name evidence="2" type="ORF">N7458_005064</name>
</gene>